<protein>
    <submittedName>
        <fullName evidence="1">(2Fe-2S) ferredoxin</fullName>
    </submittedName>
</protein>
<dbReference type="AlphaFoldDB" id="A0A1W1V4I9"/>
<dbReference type="RefSeq" id="WP_084052779.1">
    <property type="nucleotide sequence ID" value="NZ_FWWT01000015.1"/>
</dbReference>
<dbReference type="Proteomes" id="UP000192731">
    <property type="component" value="Unassembled WGS sequence"/>
</dbReference>
<dbReference type="SUPFAM" id="SSF52833">
    <property type="entry name" value="Thioredoxin-like"/>
    <property type="match status" value="1"/>
</dbReference>
<gene>
    <name evidence="1" type="ORF">SAMN00017405_1795</name>
</gene>
<dbReference type="Gene3D" id="3.40.30.10">
    <property type="entry name" value="Glutaredoxin"/>
    <property type="match status" value="1"/>
</dbReference>
<dbReference type="EMBL" id="FWWT01000015">
    <property type="protein sequence ID" value="SMB87924.1"/>
    <property type="molecule type" value="Genomic_DNA"/>
</dbReference>
<evidence type="ECO:0000313" key="2">
    <source>
        <dbReference type="Proteomes" id="UP000192731"/>
    </source>
</evidence>
<reference evidence="1 2" key="1">
    <citation type="submission" date="2017-04" db="EMBL/GenBank/DDBJ databases">
        <authorList>
            <person name="Afonso C.L."/>
            <person name="Miller P.J."/>
            <person name="Scott M.A."/>
            <person name="Spackman E."/>
            <person name="Goraichik I."/>
            <person name="Dimitrov K.M."/>
            <person name="Suarez D.L."/>
            <person name="Swayne D.E."/>
        </authorList>
    </citation>
    <scope>NUCLEOTIDE SEQUENCE [LARGE SCALE GENOMIC DNA]</scope>
    <source>
        <strain evidence="1 2">DSM 11270</strain>
    </source>
</reference>
<evidence type="ECO:0000313" key="1">
    <source>
        <dbReference type="EMBL" id="SMB87924.1"/>
    </source>
</evidence>
<sequence length="96" mass="10885">MSSKKMSIKVCDIPSCHNVPNNTLRIAIKEAIKEYNLEDKLEYVKNGCTGHCTPFVFIEDGDDRYLYADLTPEKVKRIIKEHVLEGKPVAELGGKF</sequence>
<dbReference type="STRING" id="656914.SAMN00017405_1795"/>
<keyword evidence="2" id="KW-1185">Reference proteome</keyword>
<dbReference type="InterPro" id="IPR036249">
    <property type="entry name" value="Thioredoxin-like_sf"/>
</dbReference>
<dbReference type="CDD" id="cd02980">
    <property type="entry name" value="TRX_Fd_family"/>
    <property type="match status" value="1"/>
</dbReference>
<proteinExistence type="predicted"/>
<name>A0A1W1V4I9_DESTI</name>
<dbReference type="OrthoDB" id="9800692at2"/>
<organism evidence="1 2">
    <name type="scientific">Desulfonispora thiosulfatigenes DSM 11270</name>
    <dbReference type="NCBI Taxonomy" id="656914"/>
    <lineage>
        <taxon>Bacteria</taxon>
        <taxon>Bacillati</taxon>
        <taxon>Bacillota</taxon>
        <taxon>Clostridia</taxon>
        <taxon>Eubacteriales</taxon>
        <taxon>Peptococcaceae</taxon>
        <taxon>Desulfonispora</taxon>
    </lineage>
</organism>
<accession>A0A1W1V4I9</accession>